<protein>
    <recommendedName>
        <fullName evidence="4">Cytoplasmic protein</fullName>
    </recommendedName>
</protein>
<sequence length="107" mass="11674">MPRNDGSGPMGYGPKTGGGFGSCVDGPDPGNLNMSGRGFRKGYGRRRGFERGMGMGRGRGCFGPFNPPATREEERAFLEKHAEALQSRLDAVKQELDDFETEQTRES</sequence>
<feature type="region of interest" description="Disordered" evidence="2">
    <location>
        <begin position="1"/>
        <end position="68"/>
    </location>
</feature>
<dbReference type="EMBL" id="CAACVI010000012">
    <property type="protein sequence ID" value="VEN73718.1"/>
    <property type="molecule type" value="Genomic_DNA"/>
</dbReference>
<feature type="compositionally biased region" description="Gly residues" evidence="2">
    <location>
        <begin position="51"/>
        <end position="61"/>
    </location>
</feature>
<evidence type="ECO:0008006" key="4">
    <source>
        <dbReference type="Google" id="ProtNLM"/>
    </source>
</evidence>
<evidence type="ECO:0000313" key="3">
    <source>
        <dbReference type="EMBL" id="VEN73718.1"/>
    </source>
</evidence>
<evidence type="ECO:0000256" key="2">
    <source>
        <dbReference type="SAM" id="MobiDB-lite"/>
    </source>
</evidence>
<proteinExistence type="predicted"/>
<organism evidence="3">
    <name type="scientific">uncultured Desulfobacteraceae bacterium</name>
    <dbReference type="NCBI Taxonomy" id="218296"/>
    <lineage>
        <taxon>Bacteria</taxon>
        <taxon>Pseudomonadati</taxon>
        <taxon>Thermodesulfobacteriota</taxon>
        <taxon>Desulfobacteria</taxon>
        <taxon>Desulfobacterales</taxon>
        <taxon>Desulfobacteraceae</taxon>
        <taxon>environmental samples</taxon>
    </lineage>
</organism>
<evidence type="ECO:0000256" key="1">
    <source>
        <dbReference type="SAM" id="Coils"/>
    </source>
</evidence>
<feature type="coiled-coil region" evidence="1">
    <location>
        <begin position="75"/>
        <end position="102"/>
    </location>
</feature>
<dbReference type="Pfam" id="PF17253">
    <property type="entry name" value="DUF5320"/>
    <property type="match status" value="1"/>
</dbReference>
<dbReference type="AlphaFoldDB" id="A0A484HET5"/>
<dbReference type="InterPro" id="IPR035205">
    <property type="entry name" value="DUF5320"/>
</dbReference>
<accession>A0A484HET5</accession>
<keyword evidence="1" id="KW-0175">Coiled coil</keyword>
<gene>
    <name evidence="3" type="ORF">EPICR_20185</name>
</gene>
<name>A0A484HET5_9BACT</name>
<reference evidence="3" key="1">
    <citation type="submission" date="2019-01" db="EMBL/GenBank/DDBJ databases">
        <authorList>
            <consortium name="Genoscope - CEA"/>
            <person name="William W."/>
        </authorList>
    </citation>
    <scope>NUCLEOTIDE SEQUENCE</scope>
    <source>
        <strain evidence="3">CR-1</strain>
    </source>
</reference>
<feature type="compositionally biased region" description="Gly residues" evidence="2">
    <location>
        <begin position="8"/>
        <end position="21"/>
    </location>
</feature>
<feature type="compositionally biased region" description="Basic residues" evidence="2">
    <location>
        <begin position="38"/>
        <end position="48"/>
    </location>
</feature>